<protein>
    <submittedName>
        <fullName evidence="1">DUF1844 domain-containing protein</fullName>
    </submittedName>
</protein>
<reference evidence="1" key="1">
    <citation type="submission" date="2020-07" db="EMBL/GenBank/DDBJ databases">
        <title>Huge and variable diversity of episymbiotic CPR bacteria and DPANN archaea in groundwater ecosystems.</title>
        <authorList>
            <person name="He C.Y."/>
            <person name="Keren R."/>
            <person name="Whittaker M."/>
            <person name="Farag I.F."/>
            <person name="Doudna J."/>
            <person name="Cate J.H.D."/>
            <person name="Banfield J.F."/>
        </authorList>
    </citation>
    <scope>NUCLEOTIDE SEQUENCE</scope>
    <source>
        <strain evidence="1">NC_groundwater_1520_Pr4_B-0.1um_53_5</strain>
    </source>
</reference>
<name>A0A933I730_UNCT6</name>
<sequence>MAEPPNNSLPSPSMESLFYMLATSALVNLGEVPNPVDQQQKTDLALAGHNIDTIILLQEKTKGNLTPAEERLCLEILNELRLKYANASRVKK</sequence>
<dbReference type="AlphaFoldDB" id="A0A933I730"/>
<proteinExistence type="predicted"/>
<evidence type="ECO:0000313" key="1">
    <source>
        <dbReference type="EMBL" id="MBI4725815.1"/>
    </source>
</evidence>
<evidence type="ECO:0000313" key="2">
    <source>
        <dbReference type="Proteomes" id="UP000736328"/>
    </source>
</evidence>
<organism evidence="1 2">
    <name type="scientific">candidate division TA06 bacterium</name>
    <dbReference type="NCBI Taxonomy" id="2250710"/>
    <lineage>
        <taxon>Bacteria</taxon>
        <taxon>Bacteria division TA06</taxon>
    </lineage>
</organism>
<gene>
    <name evidence="1" type="ORF">HY768_01085</name>
</gene>
<dbReference type="InterPro" id="IPR014995">
    <property type="entry name" value="DUF1844"/>
</dbReference>
<dbReference type="Proteomes" id="UP000736328">
    <property type="component" value="Unassembled WGS sequence"/>
</dbReference>
<dbReference type="EMBL" id="JACQXR010000010">
    <property type="protein sequence ID" value="MBI4725815.1"/>
    <property type="molecule type" value="Genomic_DNA"/>
</dbReference>
<accession>A0A933I730</accession>
<comment type="caution">
    <text evidence="1">The sequence shown here is derived from an EMBL/GenBank/DDBJ whole genome shotgun (WGS) entry which is preliminary data.</text>
</comment>
<dbReference type="Pfam" id="PF08899">
    <property type="entry name" value="DUF1844"/>
    <property type="match status" value="1"/>
</dbReference>